<dbReference type="EMBL" id="JBHTRV010000026">
    <property type="protein sequence ID" value="MFE5983754.1"/>
    <property type="molecule type" value="Genomic_DNA"/>
</dbReference>
<dbReference type="InterPro" id="IPR035992">
    <property type="entry name" value="Ricin_B-like_lectins"/>
</dbReference>
<gene>
    <name evidence="2" type="ORF">ACFQ63_29195</name>
</gene>
<evidence type="ECO:0000313" key="3">
    <source>
        <dbReference type="Proteomes" id="UP001600424"/>
    </source>
</evidence>
<reference evidence="2 3" key="1">
    <citation type="submission" date="2024-09" db="EMBL/GenBank/DDBJ databases">
        <title>The Natural Products Discovery Center: Release of the First 8490 Sequenced Strains for Exploring Actinobacteria Biosynthetic Diversity.</title>
        <authorList>
            <person name="Kalkreuter E."/>
            <person name="Kautsar S.A."/>
            <person name="Yang D."/>
            <person name="Bader C.D."/>
            <person name="Teijaro C.N."/>
            <person name="Fluegel L."/>
            <person name="Davis C.M."/>
            <person name="Simpson J.R."/>
            <person name="Lauterbach L."/>
            <person name="Steele A.D."/>
            <person name="Gui C."/>
            <person name="Meng S."/>
            <person name="Li G."/>
            <person name="Viehrig K."/>
            <person name="Ye F."/>
            <person name="Su P."/>
            <person name="Kiefer A.F."/>
            <person name="Nichols A."/>
            <person name="Cepeda A.J."/>
            <person name="Yan W."/>
            <person name="Fan B."/>
            <person name="Jiang Y."/>
            <person name="Adhikari A."/>
            <person name="Zheng C.-J."/>
            <person name="Schuster L."/>
            <person name="Cowan T.M."/>
            <person name="Smanski M.J."/>
            <person name="Chevrette M.G."/>
            <person name="De Carvalho L.P.S."/>
            <person name="Shen B."/>
        </authorList>
    </citation>
    <scope>NUCLEOTIDE SEQUENCE [LARGE SCALE GENOMIC DNA]</scope>
    <source>
        <strain evidence="2 3">NPDC056472</strain>
    </source>
</reference>
<keyword evidence="1" id="KW-0732">Signal</keyword>
<dbReference type="SUPFAM" id="SSF50370">
    <property type="entry name" value="Ricin B-like lectins"/>
    <property type="match status" value="1"/>
</dbReference>
<evidence type="ECO:0000313" key="2">
    <source>
        <dbReference type="EMBL" id="MFE5983754.1"/>
    </source>
</evidence>
<comment type="caution">
    <text evidence="2">The sequence shown here is derived from an EMBL/GenBank/DDBJ whole genome shotgun (WGS) entry which is preliminary data.</text>
</comment>
<dbReference type="RefSeq" id="WP_386252952.1">
    <property type="nucleotide sequence ID" value="NZ_JBHTRV010000026.1"/>
</dbReference>
<sequence>MNKFKRAAFTLASAFALTVGAATAAHADGNVTWRSAYTDLCLASIDNNWGYPSNVAMRGCGNAGTTWHEQDLGDGTWLMRTTSDQDFCLTAYSDHDVYMEHCSGNVWQRWSEEWDGDRGVWRLKHAATGWYITDYDRGLQIGVDPLNYWDSRQWWR</sequence>
<feature type="signal peptide" evidence="1">
    <location>
        <begin position="1"/>
        <end position="27"/>
    </location>
</feature>
<dbReference type="PROSITE" id="PS50231">
    <property type="entry name" value="RICIN_B_LECTIN"/>
    <property type="match status" value="1"/>
</dbReference>
<proteinExistence type="predicted"/>
<feature type="chain" id="PRO_5047503078" description="Ricin B lectin domain-containing protein" evidence="1">
    <location>
        <begin position="28"/>
        <end position="156"/>
    </location>
</feature>
<evidence type="ECO:0008006" key="4">
    <source>
        <dbReference type="Google" id="ProtNLM"/>
    </source>
</evidence>
<dbReference type="Gene3D" id="2.80.10.50">
    <property type="match status" value="1"/>
</dbReference>
<protein>
    <recommendedName>
        <fullName evidence="4">Ricin B lectin domain-containing protein</fullName>
    </recommendedName>
</protein>
<accession>A0ABW6J4K2</accession>
<evidence type="ECO:0000256" key="1">
    <source>
        <dbReference type="SAM" id="SignalP"/>
    </source>
</evidence>
<keyword evidence="3" id="KW-1185">Reference proteome</keyword>
<organism evidence="2 3">
    <name type="scientific">Streptomyces wedmorensis</name>
    <dbReference type="NCBI Taxonomy" id="43759"/>
    <lineage>
        <taxon>Bacteria</taxon>
        <taxon>Bacillati</taxon>
        <taxon>Actinomycetota</taxon>
        <taxon>Actinomycetes</taxon>
        <taxon>Kitasatosporales</taxon>
        <taxon>Streptomycetaceae</taxon>
        <taxon>Streptomyces</taxon>
    </lineage>
</organism>
<name>A0ABW6J4K2_STRWE</name>
<dbReference type="Proteomes" id="UP001600424">
    <property type="component" value="Unassembled WGS sequence"/>
</dbReference>